<dbReference type="EMBL" id="FNUC01000004">
    <property type="protein sequence ID" value="SEF08511.1"/>
    <property type="molecule type" value="Genomic_DNA"/>
</dbReference>
<reference evidence="2" key="1">
    <citation type="submission" date="2016-10" db="EMBL/GenBank/DDBJ databases">
        <authorList>
            <person name="Varghese N."/>
            <person name="Submissions S."/>
        </authorList>
    </citation>
    <scope>NUCLEOTIDE SEQUENCE [LARGE SCALE GENOMIC DNA]</scope>
    <source>
        <strain evidence="2">DSM 45237</strain>
    </source>
</reference>
<sequence>MLDPDEERSVAAAFGVATAQVRRDHFISHVLAALSERFADRLLFFGGTALSRTHLPDGRLSEDVDLISLGSRSGLATDLDGTLPRALRREFPGSGWRPALGEVRESHPASLVATDGTTVRVQLLSHTGYAPWPTERRALVQRYSDAAPATLTVPTLASFVAWKTVAWIDRAAPRDLYDLWLLTELGAVDAAAGDLFRRFGPTNRLPHPRQFATAPDEETWRRALGGQTRLQVSGAEALAGVRGTWQALTP</sequence>
<organism evidence="1 2">
    <name type="scientific">Jiangella alba</name>
    <dbReference type="NCBI Taxonomy" id="561176"/>
    <lineage>
        <taxon>Bacteria</taxon>
        <taxon>Bacillati</taxon>
        <taxon>Actinomycetota</taxon>
        <taxon>Actinomycetes</taxon>
        <taxon>Jiangellales</taxon>
        <taxon>Jiangellaceae</taxon>
        <taxon>Jiangella</taxon>
    </lineage>
</organism>
<proteinExistence type="predicted"/>
<dbReference type="Proteomes" id="UP000181980">
    <property type="component" value="Unassembled WGS sequence"/>
</dbReference>
<dbReference type="Pfam" id="PF08843">
    <property type="entry name" value="AbiEii"/>
    <property type="match status" value="1"/>
</dbReference>
<accession>A0A1H5P633</accession>
<gene>
    <name evidence="1" type="ORF">SAMN04488561_3653</name>
</gene>
<dbReference type="RefSeq" id="WP_083288465.1">
    <property type="nucleotide sequence ID" value="NZ_FNUC01000004.1"/>
</dbReference>
<protein>
    <submittedName>
        <fullName evidence="1">Nucleotidyl transferase AbiEii toxin, Type IV TA system</fullName>
    </submittedName>
</protein>
<name>A0A1H5P633_9ACTN</name>
<evidence type="ECO:0000313" key="1">
    <source>
        <dbReference type="EMBL" id="SEF08511.1"/>
    </source>
</evidence>
<keyword evidence="2" id="KW-1185">Reference proteome</keyword>
<evidence type="ECO:0000313" key="2">
    <source>
        <dbReference type="Proteomes" id="UP000181980"/>
    </source>
</evidence>
<dbReference type="InterPro" id="IPR014942">
    <property type="entry name" value="AbiEii"/>
</dbReference>
<keyword evidence="1" id="KW-0808">Transferase</keyword>
<dbReference type="OrthoDB" id="4533139at2"/>
<dbReference type="STRING" id="561176.SAMN04488561_3653"/>
<dbReference type="AlphaFoldDB" id="A0A1H5P633"/>
<dbReference type="GO" id="GO:0016740">
    <property type="term" value="F:transferase activity"/>
    <property type="evidence" value="ECO:0007669"/>
    <property type="project" value="UniProtKB-KW"/>
</dbReference>